<feature type="non-terminal residue" evidence="4">
    <location>
        <position position="192"/>
    </location>
</feature>
<sequence>MGTREYYKSFKYVPLNSVQNLFPLDFKAMKLSLLALLLVGLTGVAHAGIYPSTPVGDTVWKVGSKVTIEWSDNEQSPPLQKMAPFEVALYTGSDMQQAKLAVIATGVTRNTTSLEFTVPNVTPFGKIYFLRFTVPKPGASEPYLFWTTRFTITDTDNTQPSPSDAGVGSLASPTSSAQSSASATAQSSGTLT</sequence>
<reference evidence="4 5" key="1">
    <citation type="submission" date="2023-04" db="EMBL/GenBank/DDBJ databases">
        <title>Genome of Basidiobolus ranarum AG-B5.</title>
        <authorList>
            <person name="Stajich J.E."/>
            <person name="Carter-House D."/>
            <person name="Gryganskyi A."/>
        </authorList>
    </citation>
    <scope>NUCLEOTIDE SEQUENCE [LARGE SCALE GENOMIC DNA]</scope>
    <source>
        <strain evidence="4 5">AG-B5</strain>
    </source>
</reference>
<dbReference type="EMBL" id="JASJQH010010105">
    <property type="protein sequence ID" value="KAK9674698.1"/>
    <property type="molecule type" value="Genomic_DNA"/>
</dbReference>
<evidence type="ECO:0000256" key="1">
    <source>
        <dbReference type="ARBA" id="ARBA00022729"/>
    </source>
</evidence>
<name>A0ABR2VKW5_9FUNG</name>
<dbReference type="PANTHER" id="PTHR40633">
    <property type="entry name" value="MATRIX PROTEIN, PUTATIVE (AFU_ORTHOLOGUE AFUA_8G05410)-RELATED"/>
    <property type="match status" value="1"/>
</dbReference>
<comment type="caution">
    <text evidence="4">The sequence shown here is derived from an EMBL/GenBank/DDBJ whole genome shotgun (WGS) entry which is preliminary data.</text>
</comment>
<dbReference type="InterPro" id="IPR052982">
    <property type="entry name" value="SRP1/TIP1-like"/>
</dbReference>
<evidence type="ECO:0000259" key="3">
    <source>
        <dbReference type="Pfam" id="PF10342"/>
    </source>
</evidence>
<feature type="region of interest" description="Disordered" evidence="2">
    <location>
        <begin position="155"/>
        <end position="192"/>
    </location>
</feature>
<proteinExistence type="predicted"/>
<dbReference type="Pfam" id="PF10342">
    <property type="entry name" value="Kre9_KNH"/>
    <property type="match status" value="1"/>
</dbReference>
<evidence type="ECO:0000256" key="2">
    <source>
        <dbReference type="SAM" id="MobiDB-lite"/>
    </source>
</evidence>
<dbReference type="PANTHER" id="PTHR40633:SF1">
    <property type="entry name" value="GPI ANCHORED SERINE-THREONINE RICH PROTEIN (AFU_ORTHOLOGUE AFUA_1G03630)"/>
    <property type="match status" value="1"/>
</dbReference>
<evidence type="ECO:0000313" key="4">
    <source>
        <dbReference type="EMBL" id="KAK9674698.1"/>
    </source>
</evidence>
<accession>A0ABR2VKW5</accession>
<evidence type="ECO:0000313" key="5">
    <source>
        <dbReference type="Proteomes" id="UP001479436"/>
    </source>
</evidence>
<dbReference type="Proteomes" id="UP001479436">
    <property type="component" value="Unassembled WGS sequence"/>
</dbReference>
<organism evidence="4 5">
    <name type="scientific">Basidiobolus ranarum</name>
    <dbReference type="NCBI Taxonomy" id="34480"/>
    <lineage>
        <taxon>Eukaryota</taxon>
        <taxon>Fungi</taxon>
        <taxon>Fungi incertae sedis</taxon>
        <taxon>Zoopagomycota</taxon>
        <taxon>Entomophthoromycotina</taxon>
        <taxon>Basidiobolomycetes</taxon>
        <taxon>Basidiobolales</taxon>
        <taxon>Basidiobolaceae</taxon>
        <taxon>Basidiobolus</taxon>
    </lineage>
</organism>
<dbReference type="InterPro" id="IPR018466">
    <property type="entry name" value="Kre9/Knh1-like_N"/>
</dbReference>
<keyword evidence="1" id="KW-0732">Signal</keyword>
<keyword evidence="5" id="KW-1185">Reference proteome</keyword>
<gene>
    <name evidence="4" type="ORF">K7432_016989</name>
</gene>
<feature type="compositionally biased region" description="Low complexity" evidence="2">
    <location>
        <begin position="168"/>
        <end position="192"/>
    </location>
</feature>
<protein>
    <recommendedName>
        <fullName evidence="3">Yeast cell wall synthesis Kre9/Knh1-like N-terminal domain-containing protein</fullName>
    </recommendedName>
</protein>
<feature type="domain" description="Yeast cell wall synthesis Kre9/Knh1-like N-terminal" evidence="3">
    <location>
        <begin position="54"/>
        <end position="152"/>
    </location>
</feature>